<dbReference type="Gene3D" id="1.10.3730.10">
    <property type="entry name" value="ProC C-terminal domain-like"/>
    <property type="match status" value="1"/>
</dbReference>
<evidence type="ECO:0000256" key="3">
    <source>
        <dbReference type="ARBA" id="ARBA00022490"/>
    </source>
</evidence>
<dbReference type="OrthoDB" id="9805754at2"/>
<keyword evidence="5 8" id="KW-0641">Proline biosynthesis</keyword>
<dbReference type="GO" id="GO:0055129">
    <property type="term" value="P:L-proline biosynthetic process"/>
    <property type="evidence" value="ECO:0007669"/>
    <property type="project" value="UniProtKB-UniRule"/>
</dbReference>
<dbReference type="STRING" id="180163.SAMN02745174_01592"/>
<dbReference type="PANTHER" id="PTHR11645:SF0">
    <property type="entry name" value="PYRROLINE-5-CARBOXYLATE REDUCTASE 3"/>
    <property type="match status" value="1"/>
</dbReference>
<dbReference type="FunFam" id="1.10.3730.10:FF:000001">
    <property type="entry name" value="Pyrroline-5-carboxylate reductase"/>
    <property type="match status" value="1"/>
</dbReference>
<protein>
    <recommendedName>
        <fullName evidence="8 9">Pyrroline-5-carboxylate reductase</fullName>
        <shortName evidence="8">P5C reductase</shortName>
        <shortName evidence="8">P5CR</shortName>
        <ecNumber evidence="8 9">1.5.1.2</ecNumber>
    </recommendedName>
    <alternativeName>
        <fullName evidence="8">PCA reductase</fullName>
    </alternativeName>
</protein>
<name>A0A1T4NN77_9FUSO</name>
<dbReference type="InterPro" id="IPR008927">
    <property type="entry name" value="6-PGluconate_DH-like_C_sf"/>
</dbReference>
<dbReference type="InterPro" id="IPR053790">
    <property type="entry name" value="P5CR-like_CS"/>
</dbReference>
<comment type="catalytic activity">
    <reaction evidence="8">
        <text>L-proline + NAD(+) = (S)-1-pyrroline-5-carboxylate + NADH + 2 H(+)</text>
        <dbReference type="Rhea" id="RHEA:14105"/>
        <dbReference type="ChEBI" id="CHEBI:15378"/>
        <dbReference type="ChEBI" id="CHEBI:17388"/>
        <dbReference type="ChEBI" id="CHEBI:57540"/>
        <dbReference type="ChEBI" id="CHEBI:57945"/>
        <dbReference type="ChEBI" id="CHEBI:60039"/>
        <dbReference type="EC" id="1.5.1.2"/>
    </reaction>
</comment>
<dbReference type="InterPro" id="IPR000304">
    <property type="entry name" value="Pyrroline-COOH_reductase"/>
</dbReference>
<evidence type="ECO:0000256" key="9">
    <source>
        <dbReference type="NCBIfam" id="TIGR00112"/>
    </source>
</evidence>
<dbReference type="InterPro" id="IPR036291">
    <property type="entry name" value="NAD(P)-bd_dom_sf"/>
</dbReference>
<evidence type="ECO:0000256" key="2">
    <source>
        <dbReference type="ARBA" id="ARBA00005525"/>
    </source>
</evidence>
<feature type="binding site" evidence="10">
    <location>
        <begin position="8"/>
        <end position="13"/>
    </location>
    <ligand>
        <name>NADP(+)</name>
        <dbReference type="ChEBI" id="CHEBI:58349"/>
    </ligand>
</feature>
<proteinExistence type="inferred from homology"/>
<organism evidence="14 15">
    <name type="scientific">Cetobacterium ceti</name>
    <dbReference type="NCBI Taxonomy" id="180163"/>
    <lineage>
        <taxon>Bacteria</taxon>
        <taxon>Fusobacteriati</taxon>
        <taxon>Fusobacteriota</taxon>
        <taxon>Fusobacteriia</taxon>
        <taxon>Fusobacteriales</taxon>
        <taxon>Fusobacteriaceae</taxon>
        <taxon>Cetobacterium</taxon>
    </lineage>
</organism>
<keyword evidence="4 8" id="KW-0028">Amino-acid biosynthesis</keyword>
<dbReference type="SUPFAM" id="SSF48179">
    <property type="entry name" value="6-phosphogluconate dehydrogenase C-terminal domain-like"/>
    <property type="match status" value="1"/>
</dbReference>
<dbReference type="InterPro" id="IPR028939">
    <property type="entry name" value="P5C_Rdtase_cat_N"/>
</dbReference>
<dbReference type="Proteomes" id="UP000191153">
    <property type="component" value="Unassembled WGS sequence"/>
</dbReference>
<evidence type="ECO:0000259" key="13">
    <source>
        <dbReference type="Pfam" id="PF14748"/>
    </source>
</evidence>
<evidence type="ECO:0000256" key="1">
    <source>
        <dbReference type="ARBA" id="ARBA00004496"/>
    </source>
</evidence>
<dbReference type="Pfam" id="PF03807">
    <property type="entry name" value="F420_oxidored"/>
    <property type="match status" value="1"/>
</dbReference>
<dbReference type="FunFam" id="3.40.50.720:FF:000190">
    <property type="entry name" value="Pyrroline-5-carboxylate reductase"/>
    <property type="match status" value="1"/>
</dbReference>
<keyword evidence="7 8" id="KW-0560">Oxidoreductase</keyword>
<feature type="domain" description="Pyrroline-5-carboxylate reductase catalytic N-terminal" evidence="12">
    <location>
        <begin position="5"/>
        <end position="99"/>
    </location>
</feature>
<dbReference type="InterPro" id="IPR029036">
    <property type="entry name" value="P5CR_dimer"/>
</dbReference>
<comment type="pathway">
    <text evidence="8 11">Amino-acid biosynthesis; L-proline biosynthesis; L-proline from L-glutamate 5-semialdehyde: step 1/1.</text>
</comment>
<gene>
    <name evidence="8" type="primary">proC</name>
    <name evidence="14" type="ORF">SAMN02745174_01592</name>
</gene>
<accession>A0A1T4NN77</accession>
<dbReference type="EC" id="1.5.1.2" evidence="8 9"/>
<evidence type="ECO:0000256" key="8">
    <source>
        <dbReference type="HAMAP-Rule" id="MF_01925"/>
    </source>
</evidence>
<dbReference type="Gene3D" id="3.40.50.720">
    <property type="entry name" value="NAD(P)-binding Rossmann-like Domain"/>
    <property type="match status" value="1"/>
</dbReference>
<dbReference type="PANTHER" id="PTHR11645">
    <property type="entry name" value="PYRROLINE-5-CARBOXYLATE REDUCTASE"/>
    <property type="match status" value="1"/>
</dbReference>
<evidence type="ECO:0000256" key="6">
    <source>
        <dbReference type="ARBA" id="ARBA00022857"/>
    </source>
</evidence>
<feature type="binding site" evidence="10">
    <location>
        <position position="57"/>
    </location>
    <ligand>
        <name>NADPH</name>
        <dbReference type="ChEBI" id="CHEBI:57783"/>
    </ligand>
</feature>
<dbReference type="NCBIfam" id="TIGR00112">
    <property type="entry name" value="proC"/>
    <property type="match status" value="1"/>
</dbReference>
<comment type="subcellular location">
    <subcellularLocation>
        <location evidence="1 8">Cytoplasm</location>
    </subcellularLocation>
</comment>
<feature type="binding site" evidence="10">
    <location>
        <begin position="70"/>
        <end position="73"/>
    </location>
    <ligand>
        <name>NADP(+)</name>
        <dbReference type="ChEBI" id="CHEBI:58349"/>
    </ligand>
</feature>
<reference evidence="14 15" key="1">
    <citation type="submission" date="2017-02" db="EMBL/GenBank/DDBJ databases">
        <authorList>
            <person name="Peterson S.W."/>
        </authorList>
    </citation>
    <scope>NUCLEOTIDE SEQUENCE [LARGE SCALE GENOMIC DNA]</scope>
    <source>
        <strain evidence="14 15">ATCC 700028</strain>
    </source>
</reference>
<evidence type="ECO:0000256" key="10">
    <source>
        <dbReference type="PIRSR" id="PIRSR000193-1"/>
    </source>
</evidence>
<dbReference type="PROSITE" id="PS00521">
    <property type="entry name" value="P5CR"/>
    <property type="match status" value="1"/>
</dbReference>
<keyword evidence="6 8" id="KW-0521">NADP</keyword>
<dbReference type="GO" id="GO:0005737">
    <property type="term" value="C:cytoplasm"/>
    <property type="evidence" value="ECO:0007669"/>
    <property type="project" value="UniProtKB-SubCell"/>
</dbReference>
<comment type="function">
    <text evidence="8">Catalyzes the reduction of 1-pyrroline-5-carboxylate (PCA) to L-proline.</text>
</comment>
<sequence>MEKIIGFIGAGNMGSAMAGGMISSGLIKKENIIFSDINEEALEKINKNLGVETTTDNIRVADKADIIILAVKPNLYKTVIDEINDSIKDNSIIISIAAGVTVSNIENYFGREIKLARTMPNTPALVKEGMTALMPNNKLTWEEIKEIKSLLGTFGKVEIVEEKLIDSVIAVSGSSPAYVFMLIEAMGDAGVLEGMARDKAYYFAAQAVLGAAKMVLETGEHPGKLKDMVCSPGGTTIEAVAKLEERGFKSAVIEAMRVCAEKSRNM</sequence>
<dbReference type="HAMAP" id="MF_01925">
    <property type="entry name" value="P5C_reductase"/>
    <property type="match status" value="1"/>
</dbReference>
<dbReference type="GO" id="GO:0004735">
    <property type="term" value="F:pyrroline-5-carboxylate reductase activity"/>
    <property type="evidence" value="ECO:0007669"/>
    <property type="project" value="UniProtKB-UniRule"/>
</dbReference>
<evidence type="ECO:0000256" key="4">
    <source>
        <dbReference type="ARBA" id="ARBA00022605"/>
    </source>
</evidence>
<dbReference type="SUPFAM" id="SSF51735">
    <property type="entry name" value="NAD(P)-binding Rossmann-fold domains"/>
    <property type="match status" value="1"/>
</dbReference>
<evidence type="ECO:0000259" key="12">
    <source>
        <dbReference type="Pfam" id="PF03807"/>
    </source>
</evidence>
<keyword evidence="3 8" id="KW-0963">Cytoplasm</keyword>
<evidence type="ECO:0000313" key="15">
    <source>
        <dbReference type="Proteomes" id="UP000191153"/>
    </source>
</evidence>
<evidence type="ECO:0000256" key="7">
    <source>
        <dbReference type="ARBA" id="ARBA00023002"/>
    </source>
</evidence>
<keyword evidence="15" id="KW-1185">Reference proteome</keyword>
<feature type="domain" description="Pyrroline-5-carboxylate reductase dimerisation" evidence="13">
    <location>
        <begin position="162"/>
        <end position="266"/>
    </location>
</feature>
<comment type="similarity">
    <text evidence="2 8 11">Belongs to the pyrroline-5-carboxylate reductase family.</text>
</comment>
<evidence type="ECO:0000313" key="14">
    <source>
        <dbReference type="EMBL" id="SJZ80506.1"/>
    </source>
</evidence>
<evidence type="ECO:0000256" key="5">
    <source>
        <dbReference type="ARBA" id="ARBA00022650"/>
    </source>
</evidence>
<comment type="catalytic activity">
    <reaction evidence="8 11">
        <text>L-proline + NADP(+) = (S)-1-pyrroline-5-carboxylate + NADPH + 2 H(+)</text>
        <dbReference type="Rhea" id="RHEA:14109"/>
        <dbReference type="ChEBI" id="CHEBI:15378"/>
        <dbReference type="ChEBI" id="CHEBI:17388"/>
        <dbReference type="ChEBI" id="CHEBI:57783"/>
        <dbReference type="ChEBI" id="CHEBI:58349"/>
        <dbReference type="ChEBI" id="CHEBI:60039"/>
        <dbReference type="EC" id="1.5.1.2"/>
    </reaction>
</comment>
<dbReference type="PIRSF" id="PIRSF000193">
    <property type="entry name" value="Pyrrol-5-carb_rd"/>
    <property type="match status" value="1"/>
</dbReference>
<dbReference type="AlphaFoldDB" id="A0A1T4NN77"/>
<dbReference type="Pfam" id="PF14748">
    <property type="entry name" value="P5CR_dimer"/>
    <property type="match status" value="1"/>
</dbReference>
<dbReference type="UniPathway" id="UPA00098">
    <property type="reaction ID" value="UER00361"/>
</dbReference>
<dbReference type="EMBL" id="FUWX01000011">
    <property type="protein sequence ID" value="SJZ80506.1"/>
    <property type="molecule type" value="Genomic_DNA"/>
</dbReference>
<dbReference type="RefSeq" id="WP_078694078.1">
    <property type="nucleotide sequence ID" value="NZ_FUWX01000011.1"/>
</dbReference>
<evidence type="ECO:0000256" key="11">
    <source>
        <dbReference type="RuleBase" id="RU003903"/>
    </source>
</evidence>